<dbReference type="PROSITE" id="PS00134">
    <property type="entry name" value="TRYPSIN_HIS"/>
    <property type="match status" value="1"/>
</dbReference>
<dbReference type="SUPFAM" id="SSF50494">
    <property type="entry name" value="Trypsin-like serine proteases"/>
    <property type="match status" value="1"/>
</dbReference>
<name>A0ABQ5R9S8_9ACTN</name>
<dbReference type="InterPro" id="IPR009003">
    <property type="entry name" value="Peptidase_S1_PA"/>
</dbReference>
<protein>
    <recommendedName>
        <fullName evidence="3">Peptidase S1 domain-containing protein</fullName>
    </recommendedName>
</protein>
<dbReference type="InterPro" id="IPR043504">
    <property type="entry name" value="Peptidase_S1_PA_chymotrypsin"/>
</dbReference>
<organism evidence="1 2">
    <name type="scientific">Phytohabitans aurantiacus</name>
    <dbReference type="NCBI Taxonomy" id="3016789"/>
    <lineage>
        <taxon>Bacteria</taxon>
        <taxon>Bacillati</taxon>
        <taxon>Actinomycetota</taxon>
        <taxon>Actinomycetes</taxon>
        <taxon>Micromonosporales</taxon>
        <taxon>Micromonosporaceae</taxon>
    </lineage>
</organism>
<accession>A0ABQ5R9S8</accession>
<comment type="caution">
    <text evidence="1">The sequence shown here is derived from an EMBL/GenBank/DDBJ whole genome shotgun (WGS) entry which is preliminary data.</text>
</comment>
<dbReference type="EMBL" id="BSDI01000072">
    <property type="protein sequence ID" value="GLI02902.1"/>
    <property type="molecule type" value="Genomic_DNA"/>
</dbReference>
<dbReference type="Proteomes" id="UP001144280">
    <property type="component" value="Unassembled WGS sequence"/>
</dbReference>
<evidence type="ECO:0000313" key="1">
    <source>
        <dbReference type="EMBL" id="GLI02902.1"/>
    </source>
</evidence>
<proteinExistence type="predicted"/>
<keyword evidence="2" id="KW-1185">Reference proteome</keyword>
<evidence type="ECO:0008006" key="3">
    <source>
        <dbReference type="Google" id="ProtNLM"/>
    </source>
</evidence>
<sequence>MVAVLATSVLSGAGGADAAPPEKGSHPLDAATMAMPEFEDLVQGYRAANPTITVAEIRQRAAGQGRRTELVERLSSEHADTFGGTWYDLATDTQHLQATTAQAATEYATAAAAAGVRANTQVVRHTLGRLVEEFTAIRYGRHPKLGPQAATDARLDVPGNAVVVEVDDPGSMPVPGGVVRYGQRRAAPAAEPTACIDRWNCGGPIRAGINLRHRSDASDVNVCSLGATATSADGTSRWVITAGHCAGTAVHTSCSVASQCWRHGEQDIGPMRETACPQDFPVACQHDYPFIDVGRIRIDSTYWKSFSQGWMFNGIDPTTAVEIDGAITTFTQLSNMVGQSLCMNAMWSNEGANCGPLFSAASGTFAMPEVWSVRACRGDSGGLWYRPSGGIRTAVGIQSSATLPYPGGPDCRRATGSSWFGAFPDINAFWDAYAGAGVLRIDTR</sequence>
<dbReference type="Gene3D" id="2.40.10.10">
    <property type="entry name" value="Trypsin-like serine proteases"/>
    <property type="match status" value="1"/>
</dbReference>
<gene>
    <name evidence="1" type="ORF">Pa4123_81800</name>
</gene>
<dbReference type="InterPro" id="IPR018114">
    <property type="entry name" value="TRYPSIN_HIS"/>
</dbReference>
<reference evidence="1" key="1">
    <citation type="submission" date="2022-12" db="EMBL/GenBank/DDBJ databases">
        <title>New Phytohabitans aurantiacus sp. RD004123 nov., an actinomycete isolated from soil.</title>
        <authorList>
            <person name="Triningsih D.W."/>
            <person name="Harunari E."/>
            <person name="Igarashi Y."/>
        </authorList>
    </citation>
    <scope>NUCLEOTIDE SEQUENCE</scope>
    <source>
        <strain evidence="1">RD004123</strain>
    </source>
</reference>
<evidence type="ECO:0000313" key="2">
    <source>
        <dbReference type="Proteomes" id="UP001144280"/>
    </source>
</evidence>